<evidence type="ECO:0000313" key="2">
    <source>
        <dbReference type="EMBL" id="PJJ63284.1"/>
    </source>
</evidence>
<dbReference type="InterPro" id="IPR037523">
    <property type="entry name" value="VOC_core"/>
</dbReference>
<dbReference type="EMBL" id="PGFB01000002">
    <property type="protein sequence ID" value="PJJ63284.1"/>
    <property type="molecule type" value="Genomic_DNA"/>
</dbReference>
<sequence>MKQNLHFITIATADLDTARAFYGALGWMPLIDVEGEIIFYQTAPGLVLGLFDAEKFNQDLETETDRSRVSGVTLSHNVDSPDEVRSLVDDMVAAGAAVLKQPQPGQFGGIFHAHVEDPNGIVWEIAHNPGWHVDAEGAVSFG</sequence>
<keyword evidence="3" id="KW-1185">Reference proteome</keyword>
<dbReference type="InterPro" id="IPR004360">
    <property type="entry name" value="Glyas_Fos-R_dOase_dom"/>
</dbReference>
<organism evidence="2 3">
    <name type="scientific">Compostimonas suwonensis</name>
    <dbReference type="NCBI Taxonomy" id="1048394"/>
    <lineage>
        <taxon>Bacteria</taxon>
        <taxon>Bacillati</taxon>
        <taxon>Actinomycetota</taxon>
        <taxon>Actinomycetes</taxon>
        <taxon>Micrococcales</taxon>
        <taxon>Microbacteriaceae</taxon>
        <taxon>Compostimonas</taxon>
    </lineage>
</organism>
<dbReference type="Gene3D" id="3.10.180.10">
    <property type="entry name" value="2,3-Dihydroxybiphenyl 1,2-Dioxygenase, domain 1"/>
    <property type="match status" value="1"/>
</dbReference>
<evidence type="ECO:0000259" key="1">
    <source>
        <dbReference type="PROSITE" id="PS51819"/>
    </source>
</evidence>
<dbReference type="InterPro" id="IPR029068">
    <property type="entry name" value="Glyas_Bleomycin-R_OHBP_Dase"/>
</dbReference>
<evidence type="ECO:0000313" key="3">
    <source>
        <dbReference type="Proteomes" id="UP000230161"/>
    </source>
</evidence>
<dbReference type="SUPFAM" id="SSF54593">
    <property type="entry name" value="Glyoxalase/Bleomycin resistance protein/Dihydroxybiphenyl dioxygenase"/>
    <property type="match status" value="1"/>
</dbReference>
<dbReference type="Proteomes" id="UP000230161">
    <property type="component" value="Unassembled WGS sequence"/>
</dbReference>
<dbReference type="AlphaFoldDB" id="A0A2M9BYX1"/>
<name>A0A2M9BYX1_9MICO</name>
<dbReference type="PROSITE" id="PS51819">
    <property type="entry name" value="VOC"/>
    <property type="match status" value="1"/>
</dbReference>
<dbReference type="Pfam" id="PF00903">
    <property type="entry name" value="Glyoxalase"/>
    <property type="match status" value="1"/>
</dbReference>
<proteinExistence type="predicted"/>
<reference evidence="2 3" key="1">
    <citation type="submission" date="2017-11" db="EMBL/GenBank/DDBJ databases">
        <title>Genomic Encyclopedia of Archaeal and Bacterial Type Strains, Phase II (KMG-II): From Individual Species to Whole Genera.</title>
        <authorList>
            <person name="Goeker M."/>
        </authorList>
    </citation>
    <scope>NUCLEOTIDE SEQUENCE [LARGE SCALE GENOMIC DNA]</scope>
    <source>
        <strain evidence="2 3">DSM 25625</strain>
    </source>
</reference>
<comment type="caution">
    <text evidence="2">The sequence shown here is derived from an EMBL/GenBank/DDBJ whole genome shotgun (WGS) entry which is preliminary data.</text>
</comment>
<dbReference type="PANTHER" id="PTHR36503">
    <property type="entry name" value="BLR2520 PROTEIN"/>
    <property type="match status" value="1"/>
</dbReference>
<accession>A0A2M9BYX1</accession>
<protein>
    <recommendedName>
        <fullName evidence="1">VOC domain-containing protein</fullName>
    </recommendedName>
</protein>
<dbReference type="PANTHER" id="PTHR36503:SF2">
    <property type="entry name" value="BLR2408 PROTEIN"/>
    <property type="match status" value="1"/>
</dbReference>
<dbReference type="RefSeq" id="WP_100343814.1">
    <property type="nucleotide sequence ID" value="NZ_PGFB01000002.1"/>
</dbReference>
<feature type="domain" description="VOC" evidence="1">
    <location>
        <begin position="4"/>
        <end position="128"/>
    </location>
</feature>
<gene>
    <name evidence="2" type="ORF">CLV54_0946</name>
</gene>
<dbReference type="OrthoDB" id="9798430at2"/>